<dbReference type="GO" id="GO:0031686">
    <property type="term" value="F:A1 adenosine receptor binding"/>
    <property type="evidence" value="ECO:0007669"/>
    <property type="project" value="TreeGrafter"/>
</dbReference>
<evidence type="ECO:0000313" key="12">
    <source>
        <dbReference type="Ensembl" id="ENSLLEP00000020371.1"/>
    </source>
</evidence>
<feature type="transmembrane region" description="Helical" evidence="10">
    <location>
        <begin position="124"/>
        <end position="146"/>
    </location>
</feature>
<keyword evidence="3 9" id="KW-0812">Transmembrane</keyword>
<keyword evidence="13" id="KW-1185">Reference proteome</keyword>
<keyword evidence="7 9" id="KW-0675">Receptor</keyword>
<name>A0A8C5N0D5_9ANUR</name>
<comment type="subcellular location">
    <subcellularLocation>
        <location evidence="1">Cell membrane</location>
        <topology evidence="1">Multi-pass membrane protein</topology>
    </subcellularLocation>
</comment>
<dbReference type="GeneTree" id="ENSGT01150000287001"/>
<dbReference type="PROSITE" id="PS50262">
    <property type="entry name" value="G_PROTEIN_RECEP_F1_2"/>
    <property type="match status" value="1"/>
</dbReference>
<feature type="transmembrane region" description="Helical" evidence="10">
    <location>
        <begin position="213"/>
        <end position="232"/>
    </location>
</feature>
<keyword evidence="4 10" id="KW-1133">Transmembrane helix</keyword>
<evidence type="ECO:0000256" key="10">
    <source>
        <dbReference type="SAM" id="Phobius"/>
    </source>
</evidence>
<dbReference type="PRINTS" id="PR00237">
    <property type="entry name" value="GPCRRHODOPSN"/>
</dbReference>
<dbReference type="GO" id="GO:0005886">
    <property type="term" value="C:plasma membrane"/>
    <property type="evidence" value="ECO:0007669"/>
    <property type="project" value="UniProtKB-SubCell"/>
</dbReference>
<dbReference type="InterPro" id="IPR000276">
    <property type="entry name" value="GPCR_Rhodpsn"/>
</dbReference>
<dbReference type="Ensembl" id="ENSLLET00000021173.1">
    <property type="protein sequence ID" value="ENSLLEP00000020371.1"/>
    <property type="gene ID" value="ENSLLEG00000012910.1"/>
</dbReference>
<sequence>NYVNLSFNPLILMFLMILLVGLSLNLSVIWILVSRIKRWNRSTIFLCNLVMADITWILCLPCLIYYHFNNLNWTFGDGLCKSTRVIYHTCYYCSIYFVTCLSIDRYLAIVHPLKSLRLLKKHHSLMICLTIWTVNFLSSVPIPFLADTHACNNNKTICSLYVFSPKTSVTLPFSLYSTLLGCLLPFASLCYCYCSSVGQLRRVQLHRLKKRNLLTKLMCSALVIFGLLYLPYHISRNACIFLRVIWPDVPLVVQKADALFFMEMAICSLNTCINPLFCFLAGGDFRESLRHFFLIVLHFGHEA</sequence>
<feature type="transmembrane region" description="Helical" evidence="10">
    <location>
        <begin position="12"/>
        <end position="33"/>
    </location>
</feature>
<keyword evidence="2" id="KW-1003">Cell membrane</keyword>
<feature type="transmembrane region" description="Helical" evidence="10">
    <location>
        <begin position="45"/>
        <end position="66"/>
    </location>
</feature>
<evidence type="ECO:0000256" key="6">
    <source>
        <dbReference type="ARBA" id="ARBA00023136"/>
    </source>
</evidence>
<dbReference type="InterPro" id="IPR017452">
    <property type="entry name" value="GPCR_Rhodpsn_7TM"/>
</dbReference>
<dbReference type="SUPFAM" id="SSF81321">
    <property type="entry name" value="Family A G protein-coupled receptor-like"/>
    <property type="match status" value="1"/>
</dbReference>
<accession>A0A8C5N0D5</accession>
<feature type="transmembrane region" description="Helical" evidence="10">
    <location>
        <begin position="173"/>
        <end position="193"/>
    </location>
</feature>
<dbReference type="GO" id="GO:0005524">
    <property type="term" value="F:ATP binding"/>
    <property type="evidence" value="ECO:0007669"/>
    <property type="project" value="TreeGrafter"/>
</dbReference>
<protein>
    <recommendedName>
        <fullName evidence="11">G-protein coupled receptors family 1 profile domain-containing protein</fullName>
    </recommendedName>
</protein>
<dbReference type="GO" id="GO:0001621">
    <property type="term" value="F:G protein-coupled ADP receptor activity"/>
    <property type="evidence" value="ECO:0007669"/>
    <property type="project" value="TreeGrafter"/>
</dbReference>
<comment type="similarity">
    <text evidence="9">Belongs to the G-protein coupled receptor 1 family.</text>
</comment>
<keyword evidence="5 9" id="KW-0297">G-protein coupled receptor</keyword>
<dbReference type="Gene3D" id="1.20.1070.10">
    <property type="entry name" value="Rhodopsin 7-helix transmembrane proteins"/>
    <property type="match status" value="1"/>
</dbReference>
<evidence type="ECO:0000256" key="1">
    <source>
        <dbReference type="ARBA" id="ARBA00004651"/>
    </source>
</evidence>
<dbReference type="Proteomes" id="UP000694569">
    <property type="component" value="Unplaced"/>
</dbReference>
<evidence type="ECO:0000256" key="7">
    <source>
        <dbReference type="ARBA" id="ARBA00023170"/>
    </source>
</evidence>
<evidence type="ECO:0000256" key="9">
    <source>
        <dbReference type="RuleBase" id="RU000688"/>
    </source>
</evidence>
<dbReference type="OrthoDB" id="9927220at2759"/>
<evidence type="ECO:0000256" key="8">
    <source>
        <dbReference type="ARBA" id="ARBA00023224"/>
    </source>
</evidence>
<dbReference type="AlphaFoldDB" id="A0A8C5N0D5"/>
<organism evidence="12 13">
    <name type="scientific">Leptobrachium leishanense</name>
    <name type="common">Leishan spiny toad</name>
    <dbReference type="NCBI Taxonomy" id="445787"/>
    <lineage>
        <taxon>Eukaryota</taxon>
        <taxon>Metazoa</taxon>
        <taxon>Chordata</taxon>
        <taxon>Craniata</taxon>
        <taxon>Vertebrata</taxon>
        <taxon>Euteleostomi</taxon>
        <taxon>Amphibia</taxon>
        <taxon>Batrachia</taxon>
        <taxon>Anura</taxon>
        <taxon>Pelobatoidea</taxon>
        <taxon>Megophryidae</taxon>
        <taxon>Leptobrachium</taxon>
    </lineage>
</organism>
<dbReference type="GO" id="GO:0007200">
    <property type="term" value="P:phospholipase C-activating G protein-coupled receptor signaling pathway"/>
    <property type="evidence" value="ECO:0007669"/>
    <property type="project" value="TreeGrafter"/>
</dbReference>
<evidence type="ECO:0000259" key="11">
    <source>
        <dbReference type="PROSITE" id="PS50262"/>
    </source>
</evidence>
<evidence type="ECO:0000256" key="4">
    <source>
        <dbReference type="ARBA" id="ARBA00022989"/>
    </source>
</evidence>
<keyword evidence="8 9" id="KW-0807">Transducer</keyword>
<evidence type="ECO:0000256" key="3">
    <source>
        <dbReference type="ARBA" id="ARBA00022692"/>
    </source>
</evidence>
<evidence type="ECO:0000313" key="13">
    <source>
        <dbReference type="Proteomes" id="UP000694569"/>
    </source>
</evidence>
<evidence type="ECO:0000256" key="5">
    <source>
        <dbReference type="ARBA" id="ARBA00023040"/>
    </source>
</evidence>
<dbReference type="PANTHER" id="PTHR24231">
    <property type="entry name" value="PURINOCEPTOR-RELATED G-PROTEIN COUPLED RECEPTOR"/>
    <property type="match status" value="1"/>
</dbReference>
<dbReference type="PANTHER" id="PTHR24231:SF2">
    <property type="entry name" value="P2Y PURINOCEPTOR 1"/>
    <property type="match status" value="1"/>
</dbReference>
<feature type="domain" description="G-protein coupled receptors family 1 profile" evidence="11">
    <location>
        <begin position="24"/>
        <end position="278"/>
    </location>
</feature>
<reference evidence="12" key="1">
    <citation type="submission" date="2025-08" db="UniProtKB">
        <authorList>
            <consortium name="Ensembl"/>
        </authorList>
    </citation>
    <scope>IDENTIFICATION</scope>
</reference>
<dbReference type="PRINTS" id="PR01157">
    <property type="entry name" value="P2YPURNOCPTR"/>
</dbReference>
<dbReference type="GO" id="GO:0045031">
    <property type="term" value="F:G protein-coupled ATP receptor activity"/>
    <property type="evidence" value="ECO:0007669"/>
    <property type="project" value="TreeGrafter"/>
</dbReference>
<reference evidence="12" key="2">
    <citation type="submission" date="2025-09" db="UniProtKB">
        <authorList>
            <consortium name="Ensembl"/>
        </authorList>
    </citation>
    <scope>IDENTIFICATION</scope>
</reference>
<evidence type="ECO:0000256" key="2">
    <source>
        <dbReference type="ARBA" id="ARBA00022475"/>
    </source>
</evidence>
<feature type="transmembrane region" description="Helical" evidence="10">
    <location>
        <begin position="86"/>
        <end position="103"/>
    </location>
</feature>
<proteinExistence type="inferred from homology"/>
<dbReference type="PROSITE" id="PS00237">
    <property type="entry name" value="G_PROTEIN_RECEP_F1_1"/>
    <property type="match status" value="1"/>
</dbReference>
<keyword evidence="6 10" id="KW-0472">Membrane</keyword>
<dbReference type="Pfam" id="PF00001">
    <property type="entry name" value="7tm_1"/>
    <property type="match status" value="1"/>
</dbReference>